<dbReference type="CDD" id="cd22268">
    <property type="entry name" value="DPBB_RlpA-like"/>
    <property type="match status" value="1"/>
</dbReference>
<dbReference type="SUPFAM" id="SSF110997">
    <property type="entry name" value="Sporulation related repeat"/>
    <property type="match status" value="1"/>
</dbReference>
<dbReference type="GO" id="GO:0071555">
    <property type="term" value="P:cell wall organization"/>
    <property type="evidence" value="ECO:0007669"/>
    <property type="project" value="UniProtKB-KW"/>
</dbReference>
<dbReference type="InterPro" id="IPR007730">
    <property type="entry name" value="SPOR-like_dom"/>
</dbReference>
<evidence type="ECO:0000256" key="6">
    <source>
        <dbReference type="SAM" id="Phobius"/>
    </source>
</evidence>
<keyword evidence="2 4" id="KW-0456">Lyase</keyword>
<keyword evidence="1" id="KW-0732">Signal</keyword>
<dbReference type="GO" id="GO:0000270">
    <property type="term" value="P:peptidoglycan metabolic process"/>
    <property type="evidence" value="ECO:0007669"/>
    <property type="project" value="UniProtKB-UniRule"/>
</dbReference>
<evidence type="ECO:0000256" key="1">
    <source>
        <dbReference type="ARBA" id="ARBA00022729"/>
    </source>
</evidence>
<dbReference type="InterPro" id="IPR009009">
    <property type="entry name" value="RlpA-like_DPBB"/>
</dbReference>
<dbReference type="PANTHER" id="PTHR34183">
    <property type="entry name" value="ENDOLYTIC PEPTIDOGLYCAN TRANSGLYCOSYLASE RLPA"/>
    <property type="match status" value="1"/>
</dbReference>
<comment type="subcellular location">
    <subcellularLocation>
        <location evidence="4">Cell membrane</location>
        <topology evidence="4">Lipid-anchor</topology>
    </subcellularLocation>
</comment>
<comment type="similarity">
    <text evidence="4 5">Belongs to the RlpA family.</text>
</comment>
<name>A0A7W7ZDF5_9BACT</name>
<evidence type="ECO:0000256" key="5">
    <source>
        <dbReference type="RuleBase" id="RU003495"/>
    </source>
</evidence>
<keyword evidence="6" id="KW-1133">Transmembrane helix</keyword>
<evidence type="ECO:0000256" key="4">
    <source>
        <dbReference type="HAMAP-Rule" id="MF_02071"/>
    </source>
</evidence>
<feature type="transmembrane region" description="Helical" evidence="6">
    <location>
        <begin position="6"/>
        <end position="24"/>
    </location>
</feature>
<dbReference type="Pfam" id="PF03330">
    <property type="entry name" value="DPBB_1"/>
    <property type="match status" value="1"/>
</dbReference>
<dbReference type="Proteomes" id="UP000540989">
    <property type="component" value="Unassembled WGS sequence"/>
</dbReference>
<dbReference type="InterPro" id="IPR036908">
    <property type="entry name" value="RlpA-like_sf"/>
</dbReference>
<dbReference type="SUPFAM" id="SSF50685">
    <property type="entry name" value="Barwin-like endoglucanases"/>
    <property type="match status" value="1"/>
</dbReference>
<reference evidence="8 9" key="1">
    <citation type="submission" date="2020-08" db="EMBL/GenBank/DDBJ databases">
        <title>Genomic Encyclopedia of Type Strains, Phase IV (KMG-V): Genome sequencing to study the core and pangenomes of soil and plant-associated prokaryotes.</title>
        <authorList>
            <person name="Whitman W."/>
        </authorList>
    </citation>
    <scope>NUCLEOTIDE SEQUENCE [LARGE SCALE GENOMIC DNA]</scope>
    <source>
        <strain evidence="8 9">M8UP14</strain>
    </source>
</reference>
<dbReference type="InterPro" id="IPR034718">
    <property type="entry name" value="RlpA"/>
</dbReference>
<evidence type="ECO:0000256" key="3">
    <source>
        <dbReference type="ARBA" id="ARBA00023316"/>
    </source>
</evidence>
<keyword evidence="4" id="KW-1003">Cell membrane</keyword>
<dbReference type="RefSeq" id="WP_184215968.1">
    <property type="nucleotide sequence ID" value="NZ_JACHIP010000002.1"/>
</dbReference>
<dbReference type="InterPro" id="IPR036680">
    <property type="entry name" value="SPOR-like_sf"/>
</dbReference>
<dbReference type="PROSITE" id="PS51257">
    <property type="entry name" value="PROKAR_LIPOPROTEIN"/>
    <property type="match status" value="1"/>
</dbReference>
<dbReference type="GO" id="GO:0005886">
    <property type="term" value="C:plasma membrane"/>
    <property type="evidence" value="ECO:0007669"/>
    <property type="project" value="UniProtKB-SubCell"/>
</dbReference>
<dbReference type="EMBL" id="JACHIP010000002">
    <property type="protein sequence ID" value="MBB5057326.1"/>
    <property type="molecule type" value="Genomic_DNA"/>
</dbReference>
<accession>A0A7W7ZDF5</accession>
<dbReference type="Pfam" id="PF05036">
    <property type="entry name" value="SPOR"/>
    <property type="match status" value="1"/>
</dbReference>
<evidence type="ECO:0000259" key="7">
    <source>
        <dbReference type="PROSITE" id="PS51724"/>
    </source>
</evidence>
<comment type="caution">
    <text evidence="8">The sequence shown here is derived from an EMBL/GenBank/DDBJ whole genome shotgun (WGS) entry which is preliminary data.</text>
</comment>
<dbReference type="PANTHER" id="PTHR34183:SF8">
    <property type="entry name" value="ENDOLYTIC PEPTIDOGLYCAN TRANSGLYCOSYLASE RLPA-RELATED"/>
    <property type="match status" value="1"/>
</dbReference>
<keyword evidence="4 6" id="KW-0472">Membrane</keyword>
<dbReference type="InterPro" id="IPR012997">
    <property type="entry name" value="RplA"/>
</dbReference>
<dbReference type="PROSITE" id="PS51724">
    <property type="entry name" value="SPOR"/>
    <property type="match status" value="1"/>
</dbReference>
<comment type="function">
    <text evidence="4">Lytic transglycosylase with a strong preference for naked glycan strands that lack stem peptides.</text>
</comment>
<sequence length="259" mass="27497">MLRCGIGSGVWGAIALVACVWLVAGCHKQRQQVYQPTAPSIEEQQPPVVARHKAPHVESAPVDSAGMIPPDAVHGAPASTEMGLASWYGPPYSGRKGADGSVYDQNAMTAASLTLPLGTVARVTNLTNNQAVLVKITDRGPFVRGRIIDLSLAAAKATGVYRAGVAKVQVEAYPPPPSPTGIPGGRWCVQIGAFYNVEDAVQLKADLMRRYATAKVIEFQGPTGYWVRINPKFADKATAKAVADGIHIPDAEPYLTRTD</sequence>
<dbReference type="EC" id="4.2.2.-" evidence="4"/>
<keyword evidence="9" id="KW-1185">Reference proteome</keyword>
<keyword evidence="4" id="KW-0564">Palmitate</keyword>
<protein>
    <recommendedName>
        <fullName evidence="4">Probable endolytic peptidoglycan transglycosylase RlpA</fullName>
        <ecNumber evidence="4">4.2.2.-</ecNumber>
    </recommendedName>
</protein>
<evidence type="ECO:0000313" key="8">
    <source>
        <dbReference type="EMBL" id="MBB5057326.1"/>
    </source>
</evidence>
<gene>
    <name evidence="4" type="primary">rlpA</name>
    <name evidence="8" type="ORF">HDF16_002011</name>
</gene>
<feature type="domain" description="SPOR" evidence="7">
    <location>
        <begin position="181"/>
        <end position="258"/>
    </location>
</feature>
<dbReference type="Gene3D" id="3.30.70.1070">
    <property type="entry name" value="Sporulation related repeat"/>
    <property type="match status" value="1"/>
</dbReference>
<dbReference type="Gene3D" id="2.40.40.10">
    <property type="entry name" value="RlpA-like domain"/>
    <property type="match status" value="1"/>
</dbReference>
<evidence type="ECO:0000256" key="2">
    <source>
        <dbReference type="ARBA" id="ARBA00023239"/>
    </source>
</evidence>
<organism evidence="8 9">
    <name type="scientific">Granulicella aggregans</name>
    <dbReference type="NCBI Taxonomy" id="474949"/>
    <lineage>
        <taxon>Bacteria</taxon>
        <taxon>Pseudomonadati</taxon>
        <taxon>Acidobacteriota</taxon>
        <taxon>Terriglobia</taxon>
        <taxon>Terriglobales</taxon>
        <taxon>Acidobacteriaceae</taxon>
        <taxon>Granulicella</taxon>
    </lineage>
</organism>
<keyword evidence="6" id="KW-0812">Transmembrane</keyword>
<dbReference type="NCBIfam" id="TIGR00413">
    <property type="entry name" value="rlpA"/>
    <property type="match status" value="1"/>
</dbReference>
<dbReference type="GO" id="GO:0008932">
    <property type="term" value="F:lytic endotransglycosylase activity"/>
    <property type="evidence" value="ECO:0007669"/>
    <property type="project" value="UniProtKB-UniRule"/>
</dbReference>
<dbReference type="GO" id="GO:0042834">
    <property type="term" value="F:peptidoglycan binding"/>
    <property type="evidence" value="ECO:0007669"/>
    <property type="project" value="InterPro"/>
</dbReference>
<dbReference type="HAMAP" id="MF_02071">
    <property type="entry name" value="RlpA"/>
    <property type="match status" value="1"/>
</dbReference>
<evidence type="ECO:0000313" key="9">
    <source>
        <dbReference type="Proteomes" id="UP000540989"/>
    </source>
</evidence>
<keyword evidence="3 4" id="KW-0961">Cell wall biogenesis/degradation</keyword>
<proteinExistence type="inferred from homology"/>
<dbReference type="AlphaFoldDB" id="A0A7W7ZDF5"/>
<keyword evidence="4 8" id="KW-0449">Lipoprotein</keyword>